<evidence type="ECO:0000256" key="2">
    <source>
        <dbReference type="ARBA" id="ARBA00023127"/>
    </source>
</evidence>
<proteinExistence type="inferred from homology"/>
<dbReference type="InterPro" id="IPR006671">
    <property type="entry name" value="Cyclin_N"/>
</dbReference>
<keyword evidence="2 4" id="KW-0195">Cyclin</keyword>
<keyword evidence="9" id="KW-1185">Reference proteome</keyword>
<feature type="domain" description="Cyclin-like" evidence="6">
    <location>
        <begin position="62"/>
        <end position="146"/>
    </location>
</feature>
<evidence type="ECO:0000313" key="9">
    <source>
        <dbReference type="Proteomes" id="UP001153709"/>
    </source>
</evidence>
<dbReference type="InterPro" id="IPR039361">
    <property type="entry name" value="Cyclin"/>
</dbReference>
<dbReference type="InterPro" id="IPR004367">
    <property type="entry name" value="Cyclin_C-dom"/>
</dbReference>
<dbReference type="Gene3D" id="1.10.472.10">
    <property type="entry name" value="Cyclin-like"/>
    <property type="match status" value="2"/>
</dbReference>
<dbReference type="GO" id="GO:0000278">
    <property type="term" value="P:mitotic cell cycle"/>
    <property type="evidence" value="ECO:0007669"/>
    <property type="project" value="UniProtKB-ARBA"/>
</dbReference>
<evidence type="ECO:0000256" key="1">
    <source>
        <dbReference type="ARBA" id="ARBA00022618"/>
    </source>
</evidence>
<evidence type="ECO:0000259" key="7">
    <source>
        <dbReference type="SMART" id="SM01332"/>
    </source>
</evidence>
<feature type="region of interest" description="Disordered" evidence="5">
    <location>
        <begin position="277"/>
        <end position="311"/>
    </location>
</feature>
<comment type="similarity">
    <text evidence="4">Belongs to the cyclin family.</text>
</comment>
<dbReference type="AlphaFoldDB" id="A0A9N9X704"/>
<keyword evidence="3" id="KW-0131">Cell cycle</keyword>
<dbReference type="SMART" id="SM01332">
    <property type="entry name" value="Cyclin_C"/>
    <property type="match status" value="1"/>
</dbReference>
<dbReference type="Proteomes" id="UP001153709">
    <property type="component" value="Chromosome 1"/>
</dbReference>
<dbReference type="OrthoDB" id="306099at2759"/>
<dbReference type="CDD" id="cd20516">
    <property type="entry name" value="CYCLIN_CCND_rpt2"/>
    <property type="match status" value="1"/>
</dbReference>
<evidence type="ECO:0000259" key="6">
    <source>
        <dbReference type="SMART" id="SM00385"/>
    </source>
</evidence>
<sequence>MDLYCCEKPENEVRAYDDPTILHDRVLKNLLKTEDRYVLPFNASLAKTQKEVTEEMRKIVAEWMMEVCEEQKCQDEVFSLAMNYMDRFLMCCSIMKSQLQLLGTTCLLLASKFRESTPLAGETLVYYTDHSVTKQQLWRWELLVLSQLKWDISAVTPHDFLKHLFNRLPPLEEKWNISYEMVQKHAKTLITLCAREFTFSRYHPSIIACASIASALCGVGWIYKSGRSLEDLLQRLTEITNIEKDYIQQCLTLIDKMIRDSSYLEQEVQSQEVVTSYDASLRPGESTPPPMEKNQEHSTALTPTDVHDIHF</sequence>
<dbReference type="EMBL" id="OU898276">
    <property type="protein sequence ID" value="CAG9827328.1"/>
    <property type="molecule type" value="Genomic_DNA"/>
</dbReference>
<organism evidence="8 9">
    <name type="scientific">Diabrotica balteata</name>
    <name type="common">Banded cucumber beetle</name>
    <dbReference type="NCBI Taxonomy" id="107213"/>
    <lineage>
        <taxon>Eukaryota</taxon>
        <taxon>Metazoa</taxon>
        <taxon>Ecdysozoa</taxon>
        <taxon>Arthropoda</taxon>
        <taxon>Hexapoda</taxon>
        <taxon>Insecta</taxon>
        <taxon>Pterygota</taxon>
        <taxon>Neoptera</taxon>
        <taxon>Endopterygota</taxon>
        <taxon>Coleoptera</taxon>
        <taxon>Polyphaga</taxon>
        <taxon>Cucujiformia</taxon>
        <taxon>Chrysomeloidea</taxon>
        <taxon>Chrysomelidae</taxon>
        <taxon>Galerucinae</taxon>
        <taxon>Diabroticina</taxon>
        <taxon>Diabroticites</taxon>
        <taxon>Diabrotica</taxon>
    </lineage>
</organism>
<dbReference type="GO" id="GO:0051301">
    <property type="term" value="P:cell division"/>
    <property type="evidence" value="ECO:0007669"/>
    <property type="project" value="UniProtKB-KW"/>
</dbReference>
<protein>
    <submittedName>
        <fullName evidence="8">Uncharacterized protein</fullName>
    </submittedName>
</protein>
<dbReference type="InterPro" id="IPR048258">
    <property type="entry name" value="Cyclins_cyclin-box"/>
</dbReference>
<dbReference type="InterPro" id="IPR013763">
    <property type="entry name" value="Cyclin-like_dom"/>
</dbReference>
<name>A0A9N9X704_DIABA</name>
<evidence type="ECO:0000256" key="3">
    <source>
        <dbReference type="ARBA" id="ARBA00023306"/>
    </source>
</evidence>
<dbReference type="Pfam" id="PF02984">
    <property type="entry name" value="Cyclin_C"/>
    <property type="match status" value="1"/>
</dbReference>
<feature type="domain" description="Cyclin C-terminal" evidence="7">
    <location>
        <begin position="155"/>
        <end position="291"/>
    </location>
</feature>
<gene>
    <name evidence="8" type="ORF">DIABBA_LOCUS1331</name>
</gene>
<reference evidence="8" key="1">
    <citation type="submission" date="2022-01" db="EMBL/GenBank/DDBJ databases">
        <authorList>
            <person name="King R."/>
        </authorList>
    </citation>
    <scope>NUCLEOTIDE SEQUENCE</scope>
</reference>
<dbReference type="Pfam" id="PF00134">
    <property type="entry name" value="Cyclin_N"/>
    <property type="match status" value="1"/>
</dbReference>
<dbReference type="PANTHER" id="PTHR10177">
    <property type="entry name" value="CYCLINS"/>
    <property type="match status" value="1"/>
</dbReference>
<evidence type="ECO:0000256" key="4">
    <source>
        <dbReference type="RuleBase" id="RU000383"/>
    </source>
</evidence>
<keyword evidence="1" id="KW-0132">Cell division</keyword>
<dbReference type="PROSITE" id="PS00292">
    <property type="entry name" value="CYCLINS"/>
    <property type="match status" value="1"/>
</dbReference>
<dbReference type="SUPFAM" id="SSF47954">
    <property type="entry name" value="Cyclin-like"/>
    <property type="match status" value="2"/>
</dbReference>
<evidence type="ECO:0000256" key="5">
    <source>
        <dbReference type="SAM" id="MobiDB-lite"/>
    </source>
</evidence>
<dbReference type="SMART" id="SM00385">
    <property type="entry name" value="CYCLIN"/>
    <property type="match status" value="1"/>
</dbReference>
<dbReference type="FunFam" id="1.10.472.10:FF:000003">
    <property type="entry name" value="G1/S-specific cyclin-D2"/>
    <property type="match status" value="1"/>
</dbReference>
<evidence type="ECO:0000313" key="8">
    <source>
        <dbReference type="EMBL" id="CAG9827328.1"/>
    </source>
</evidence>
<accession>A0A9N9X704</accession>
<dbReference type="InterPro" id="IPR036915">
    <property type="entry name" value="Cyclin-like_sf"/>
</dbReference>